<gene>
    <name evidence="1" type="ORF">MPEBLZ_04274</name>
</gene>
<dbReference type="Gene3D" id="3.90.10.10">
    <property type="entry name" value="Cytochrome C3"/>
    <property type="match status" value="1"/>
</dbReference>
<name>A0A0P7ZA16_9EURY</name>
<evidence type="ECO:0000313" key="2">
    <source>
        <dbReference type="Proteomes" id="UP000050360"/>
    </source>
</evidence>
<evidence type="ECO:0000313" key="1">
    <source>
        <dbReference type="EMBL" id="KPQ41182.1"/>
    </source>
</evidence>
<proteinExistence type="predicted"/>
<organism evidence="1 2">
    <name type="scientific">Candidatus Methanoperedens nitratireducens</name>
    <dbReference type="NCBI Taxonomy" id="1392998"/>
    <lineage>
        <taxon>Archaea</taxon>
        <taxon>Methanobacteriati</taxon>
        <taxon>Methanobacteriota</taxon>
        <taxon>Stenosarchaea group</taxon>
        <taxon>Methanomicrobia</taxon>
        <taxon>Methanosarcinales</taxon>
        <taxon>ANME-2 cluster</taxon>
        <taxon>Candidatus Methanoperedentaceae</taxon>
        <taxon>Candidatus Methanoperedens</taxon>
    </lineage>
</organism>
<dbReference type="InterPro" id="IPR036280">
    <property type="entry name" value="Multihaem_cyt_sf"/>
</dbReference>
<dbReference type="Proteomes" id="UP000050360">
    <property type="component" value="Unassembled WGS sequence"/>
</dbReference>
<protein>
    <submittedName>
        <fullName evidence="1">Uncharacterized protein</fullName>
    </submittedName>
</protein>
<dbReference type="SUPFAM" id="SSF48695">
    <property type="entry name" value="Multiheme cytochromes"/>
    <property type="match status" value="1"/>
</dbReference>
<accession>A0A0P7ZA16</accession>
<comment type="caution">
    <text evidence="1">The sequence shown here is derived from an EMBL/GenBank/DDBJ whole genome shotgun (WGS) entry which is preliminary data.</text>
</comment>
<dbReference type="AlphaFoldDB" id="A0A0P7ZA16"/>
<reference evidence="1 2" key="1">
    <citation type="submission" date="2015-09" db="EMBL/GenBank/DDBJ databases">
        <title>A metagenomics-based metabolic model of nitrate-dependent anaerobic oxidation of methane by Methanoperedens-like archaea.</title>
        <authorList>
            <person name="Arshad A."/>
            <person name="Speth D.R."/>
            <person name="De Graaf R.M."/>
            <person name="Op Den Camp H.J."/>
            <person name="Jetten M.S."/>
            <person name="Welte C.U."/>
        </authorList>
    </citation>
    <scope>NUCLEOTIDE SEQUENCE [LARGE SCALE GENOMIC DNA]</scope>
</reference>
<sequence length="227" mass="23442">MTNKMILIGIAIAAIGLVALPQTLALFAGQHNFYDTIGAGAASVPCEKCHADVFSELSQPGSVNAIHMAQGCEGCHVTTAPTKEGLTQGGALGSDFHAAALPLCLDCHSGTGPGLDARSILSGPAEAHVAFAGQANDSLLLRGSNEACISCHTHVAVDINWTKAYKISFNAMENATTGLHEWTVNNFATEGTVQIQTYGNRSGEINSATEPVVSISPTPLGFDPANP</sequence>
<dbReference type="EMBL" id="LKCM01000416">
    <property type="protein sequence ID" value="KPQ41182.1"/>
    <property type="molecule type" value="Genomic_DNA"/>
</dbReference>